<dbReference type="PATRIC" id="fig|1423739.3.peg.179"/>
<evidence type="ECO:0000313" key="1">
    <source>
        <dbReference type="EMBL" id="KRL65347.1"/>
    </source>
</evidence>
<reference evidence="1 2" key="1">
    <citation type="journal article" date="2015" name="Genome Announc.">
        <title>Expanding the biotechnology potential of lactobacilli through comparative genomics of 213 strains and associated genera.</title>
        <authorList>
            <person name="Sun Z."/>
            <person name="Harris H.M."/>
            <person name="McCann A."/>
            <person name="Guo C."/>
            <person name="Argimon S."/>
            <person name="Zhang W."/>
            <person name="Yang X."/>
            <person name="Jeffery I.B."/>
            <person name="Cooney J.C."/>
            <person name="Kagawa T.F."/>
            <person name="Liu W."/>
            <person name="Song Y."/>
            <person name="Salvetti E."/>
            <person name="Wrobel A."/>
            <person name="Rasinkangas P."/>
            <person name="Parkhill J."/>
            <person name="Rea M.C."/>
            <person name="O'Sullivan O."/>
            <person name="Ritari J."/>
            <person name="Douillard F.P."/>
            <person name="Paul Ross R."/>
            <person name="Yang R."/>
            <person name="Briner A.E."/>
            <person name="Felis G.E."/>
            <person name="de Vos W.M."/>
            <person name="Barrangou R."/>
            <person name="Klaenhammer T.R."/>
            <person name="Caufield P.W."/>
            <person name="Cui Y."/>
            <person name="Zhang H."/>
            <person name="O'Toole P.W."/>
        </authorList>
    </citation>
    <scope>NUCLEOTIDE SEQUENCE [LARGE SCALE GENOMIC DNA]</scope>
    <source>
        <strain evidence="1 2">DSM 14421</strain>
    </source>
</reference>
<dbReference type="AlphaFoldDB" id="A0A0R1SHN9"/>
<dbReference type="STRING" id="1423739.FC85_GL000171"/>
<comment type="caution">
    <text evidence="1">The sequence shown here is derived from an EMBL/GenBank/DDBJ whole genome shotgun (WGS) entry which is preliminary data.</text>
</comment>
<sequence>MEDNIKLGNPVFDKMMFVLDKGITEQNHRDYRYENEELIQISEGIWAMPAYMKDNDDFSMFFIITQIDDGNTVVAFSTGEKKDEQFSLSNPMITGKGLNLLTKHNKDRAASILHFLNQISKAAEGNWRIVSE</sequence>
<protein>
    <submittedName>
        <fullName evidence="1">Uncharacterized protein</fullName>
    </submittedName>
</protein>
<proteinExistence type="predicted"/>
<gene>
    <name evidence="1" type="ORF">FC85_GL000171</name>
</gene>
<dbReference type="RefSeq" id="WP_057864769.1">
    <property type="nucleotide sequence ID" value="NZ_AZEY01000068.1"/>
</dbReference>
<name>A0A0R1SHN9_9LACO</name>
<dbReference type="EMBL" id="AZEY01000068">
    <property type="protein sequence ID" value="KRL65347.1"/>
    <property type="molecule type" value="Genomic_DNA"/>
</dbReference>
<evidence type="ECO:0000313" key="2">
    <source>
        <dbReference type="Proteomes" id="UP000052013"/>
    </source>
</evidence>
<organism evidence="1 2">
    <name type="scientific">Lentilactobacillus diolivorans DSM 14421</name>
    <dbReference type="NCBI Taxonomy" id="1423739"/>
    <lineage>
        <taxon>Bacteria</taxon>
        <taxon>Bacillati</taxon>
        <taxon>Bacillota</taxon>
        <taxon>Bacilli</taxon>
        <taxon>Lactobacillales</taxon>
        <taxon>Lactobacillaceae</taxon>
        <taxon>Lentilactobacillus</taxon>
    </lineage>
</organism>
<dbReference type="Proteomes" id="UP000052013">
    <property type="component" value="Unassembled WGS sequence"/>
</dbReference>
<accession>A0A0R1SHN9</accession>